<reference evidence="2 3" key="1">
    <citation type="submission" date="2020-08" db="EMBL/GenBank/DDBJ databases">
        <title>Functional genomics of gut bacteria from endangered species of beetles.</title>
        <authorList>
            <person name="Carlos-Shanley C."/>
        </authorList>
    </citation>
    <scope>NUCLEOTIDE SEQUENCE [LARGE SCALE GENOMIC DNA]</scope>
    <source>
        <strain evidence="2 3">S00245</strain>
    </source>
</reference>
<feature type="region of interest" description="Disordered" evidence="1">
    <location>
        <begin position="1"/>
        <end position="20"/>
    </location>
</feature>
<keyword evidence="3" id="KW-1185">Reference proteome</keyword>
<protein>
    <submittedName>
        <fullName evidence="2">Uncharacterized protein</fullName>
    </submittedName>
</protein>
<dbReference type="AlphaFoldDB" id="A0A7W7K704"/>
<gene>
    <name evidence="2" type="ORF">HNO88_000721</name>
</gene>
<feature type="region of interest" description="Disordered" evidence="1">
    <location>
        <begin position="92"/>
        <end position="112"/>
    </location>
</feature>
<evidence type="ECO:0000313" key="3">
    <source>
        <dbReference type="Proteomes" id="UP000555448"/>
    </source>
</evidence>
<proteinExistence type="predicted"/>
<dbReference type="EMBL" id="JACHLR010000002">
    <property type="protein sequence ID" value="MBB4857414.1"/>
    <property type="molecule type" value="Genomic_DNA"/>
</dbReference>
<sequence length="209" mass="22346">MGGLCKEQASVHDASCGQKRRRHAECRSRMHAQAGLTDGQRQRRDGRAVNDLGPRTARSRNDRQTGGRIAVARAASILPCDGDEHAGPGMINFGREDGRSSRPRRCWSDREAGGEGADARVASLLPCDGRAQVVSGAIHSGQYVGRSLLASRQCQPLRRSFVNRPAKRSFKLRSLLDQPGPAAKAGELRASRLVGMGGAAILIVSKAAT</sequence>
<comment type="caution">
    <text evidence="2">The sequence shown here is derived from an EMBL/GenBank/DDBJ whole genome shotgun (WGS) entry which is preliminary data.</text>
</comment>
<name>A0A7W7K704_9SPHN</name>
<feature type="region of interest" description="Disordered" evidence="1">
    <location>
        <begin position="27"/>
        <end position="66"/>
    </location>
</feature>
<organism evidence="2 3">
    <name type="scientific">Novosphingobium chloroacetimidivorans</name>
    <dbReference type="NCBI Taxonomy" id="1428314"/>
    <lineage>
        <taxon>Bacteria</taxon>
        <taxon>Pseudomonadati</taxon>
        <taxon>Pseudomonadota</taxon>
        <taxon>Alphaproteobacteria</taxon>
        <taxon>Sphingomonadales</taxon>
        <taxon>Sphingomonadaceae</taxon>
        <taxon>Novosphingobium</taxon>
    </lineage>
</organism>
<evidence type="ECO:0000256" key="1">
    <source>
        <dbReference type="SAM" id="MobiDB-lite"/>
    </source>
</evidence>
<feature type="compositionally biased region" description="Basic and acidic residues" evidence="1">
    <location>
        <begin position="94"/>
        <end position="112"/>
    </location>
</feature>
<evidence type="ECO:0000313" key="2">
    <source>
        <dbReference type="EMBL" id="MBB4857414.1"/>
    </source>
</evidence>
<dbReference type="Proteomes" id="UP000555448">
    <property type="component" value="Unassembled WGS sequence"/>
</dbReference>
<accession>A0A7W7K704</accession>